<reference evidence="1 2" key="1">
    <citation type="journal article" date="2016" name="Proc. Natl. Acad. Sci. U.S.A.">
        <title>Lipid metabolic changes in an early divergent fungus govern the establishment of a mutualistic symbiosis with endobacteria.</title>
        <authorList>
            <person name="Lastovetsky O.A."/>
            <person name="Gaspar M.L."/>
            <person name="Mondo S.J."/>
            <person name="LaButti K.M."/>
            <person name="Sandor L."/>
            <person name="Grigoriev I.V."/>
            <person name="Henry S.A."/>
            <person name="Pawlowska T.E."/>
        </authorList>
    </citation>
    <scope>NUCLEOTIDE SEQUENCE [LARGE SCALE GENOMIC DNA]</scope>
    <source>
        <strain evidence="1 2">ATCC 11559</strain>
    </source>
</reference>
<evidence type="ECO:0000313" key="1">
    <source>
        <dbReference type="EMBL" id="ORE16767.1"/>
    </source>
</evidence>
<gene>
    <name evidence="1" type="ORF">BCV71DRAFT_271061</name>
</gene>
<accession>A0A1X0RXN5</accession>
<dbReference type="EMBL" id="KV921375">
    <property type="protein sequence ID" value="ORE16767.1"/>
    <property type="molecule type" value="Genomic_DNA"/>
</dbReference>
<dbReference type="AlphaFoldDB" id="A0A1X0RXN5"/>
<dbReference type="Proteomes" id="UP000242381">
    <property type="component" value="Unassembled WGS sequence"/>
</dbReference>
<sequence length="123" mass="14210">MAFFNSKAEYNSESDDDRTQLLENMVTLLRSRSTVDHVFISPSCRASVPFADRDNNKSVAVKDTDGTMSGMCYLKLIDLFLRNHKIIGQIFVDRLPTSHKVERYTRQQLLEDESCRQKLDCRS</sequence>
<proteinExistence type="predicted"/>
<protein>
    <submittedName>
        <fullName evidence="1">Uncharacterized protein</fullName>
    </submittedName>
</protein>
<organism evidence="1 2">
    <name type="scientific">Rhizopus microsporus</name>
    <dbReference type="NCBI Taxonomy" id="58291"/>
    <lineage>
        <taxon>Eukaryota</taxon>
        <taxon>Fungi</taxon>
        <taxon>Fungi incertae sedis</taxon>
        <taxon>Mucoromycota</taxon>
        <taxon>Mucoromycotina</taxon>
        <taxon>Mucoromycetes</taxon>
        <taxon>Mucorales</taxon>
        <taxon>Mucorineae</taxon>
        <taxon>Rhizopodaceae</taxon>
        <taxon>Rhizopus</taxon>
    </lineage>
</organism>
<evidence type="ECO:0000313" key="2">
    <source>
        <dbReference type="Proteomes" id="UP000242381"/>
    </source>
</evidence>
<name>A0A1X0RXN5_RHIZD</name>